<accession>I4FL24</accession>
<feature type="compositionally biased region" description="Basic residues" evidence="1">
    <location>
        <begin position="408"/>
        <end position="433"/>
    </location>
</feature>
<dbReference type="InterPro" id="IPR012337">
    <property type="entry name" value="RNaseH-like_sf"/>
</dbReference>
<protein>
    <recommendedName>
        <fullName evidence="4">Transposase IS701-like DDE domain-containing protein</fullName>
    </recommendedName>
</protein>
<dbReference type="Proteomes" id="UP000003172">
    <property type="component" value="Unassembled WGS sequence"/>
</dbReference>
<reference evidence="2 3" key="1">
    <citation type="submission" date="2012-04" db="EMBL/GenBank/DDBJ databases">
        <authorList>
            <person name="Genoscope - CEA"/>
        </authorList>
    </citation>
    <scope>NUCLEOTIDE SEQUENCE [LARGE SCALE GENOMIC DNA]</scope>
    <source>
        <strain evidence="2 3">9717</strain>
    </source>
</reference>
<feature type="region of interest" description="Disordered" evidence="1">
    <location>
        <begin position="389"/>
        <end position="433"/>
    </location>
</feature>
<proteinExistence type="predicted"/>
<evidence type="ECO:0000256" key="1">
    <source>
        <dbReference type="SAM" id="MobiDB-lite"/>
    </source>
</evidence>
<dbReference type="SUPFAM" id="SSF53098">
    <property type="entry name" value="Ribonuclease H-like"/>
    <property type="match status" value="1"/>
</dbReference>
<dbReference type="RefSeq" id="WP_002756753.1">
    <property type="nucleotide sequence ID" value="NZ_HE972658.1"/>
</dbReference>
<organism evidence="2 3">
    <name type="scientific">Microcystis aeruginosa PCC 9717</name>
    <dbReference type="NCBI Taxonomy" id="1160286"/>
    <lineage>
        <taxon>Bacteria</taxon>
        <taxon>Bacillati</taxon>
        <taxon>Cyanobacteriota</taxon>
        <taxon>Cyanophyceae</taxon>
        <taxon>Oscillatoriophycideae</taxon>
        <taxon>Chroococcales</taxon>
        <taxon>Microcystaceae</taxon>
        <taxon>Microcystis</taxon>
    </lineage>
</organism>
<dbReference type="EMBL" id="CAII01000101">
    <property type="protein sequence ID" value="CCH96349.1"/>
    <property type="molecule type" value="Genomic_DNA"/>
</dbReference>
<comment type="caution">
    <text evidence="2">The sequence shown here is derived from an EMBL/GenBank/DDBJ whole genome shotgun (WGS) entry which is preliminary data.</text>
</comment>
<evidence type="ECO:0008006" key="4">
    <source>
        <dbReference type="Google" id="ProtNLM"/>
    </source>
</evidence>
<dbReference type="HOGENOM" id="CLU_046116_2_0_3"/>
<gene>
    <name evidence="2" type="ORF">MICAB_190001</name>
</gene>
<evidence type="ECO:0000313" key="2">
    <source>
        <dbReference type="EMBL" id="CCH96349.1"/>
    </source>
</evidence>
<evidence type="ECO:0000313" key="3">
    <source>
        <dbReference type="Proteomes" id="UP000003172"/>
    </source>
</evidence>
<sequence>MTKYNRYTRFRQDTYQLLGNAKDATFDLMDSIMTTRNAYCLGDLSLSPFFRRKWHSTYEALEDCRPNRNQLMKRYVQEIPELEYVLLAIDHTAWELKDAKTMKDRGYQHSAASKNGTVLGQGYSTIVWLPEGERSWALPLRHERITSFETPISKAKWQLQEVCKTIQQKVLVVLDCEYGNSSWVNQTADIQASKLMRIRSNCCLYGEPEAYGGKGRPKKHGRQFKINDESTWWPTDATVEINDPKLGLIRVSQWQQLHFKTASQQKLSLIKVERLNPKKTGEAHRPLWLIWVGEAFLSLEKVWSQYARRFGVDHWYRFAKQRLHWTLPSLSTPVQCERWSDLMPLMTWQLWLAKDLVADYRLPWQKPQTLLTPERVAQSLFSLLIEIGSPAQPPKTRGKSPGWEKGKTRSKRKTYPTVKKRHSTPKKSATKAS</sequence>
<dbReference type="AlphaFoldDB" id="I4FL24"/>
<dbReference type="NCBIfam" id="NF041680">
    <property type="entry name" value="transp_NF041680"/>
    <property type="match status" value="1"/>
</dbReference>
<name>I4FL24_MICAE</name>